<protein>
    <recommendedName>
        <fullName evidence="5">DUF2325 domain-containing protein</fullName>
    </recommendedName>
</protein>
<keyword evidence="2" id="KW-0175">Coiled coil</keyword>
<dbReference type="Pfam" id="PF10087">
    <property type="entry name" value="DUF2325"/>
    <property type="match status" value="1"/>
</dbReference>
<evidence type="ECO:0008006" key="5">
    <source>
        <dbReference type="Google" id="ProtNLM"/>
    </source>
</evidence>
<comment type="similarity">
    <text evidence="1">Belongs to the UPF0751 family.</text>
</comment>
<dbReference type="EMBL" id="AP014936">
    <property type="protein sequence ID" value="BAU49672.1"/>
    <property type="molecule type" value="Genomic_DNA"/>
</dbReference>
<organism evidence="3 4">
    <name type="scientific">Sulfurifustis variabilis</name>
    <dbReference type="NCBI Taxonomy" id="1675686"/>
    <lineage>
        <taxon>Bacteria</taxon>
        <taxon>Pseudomonadati</taxon>
        <taxon>Pseudomonadota</taxon>
        <taxon>Gammaproteobacteria</taxon>
        <taxon>Acidiferrobacterales</taxon>
        <taxon>Acidiferrobacteraceae</taxon>
        <taxon>Sulfurifustis</taxon>
    </lineage>
</organism>
<gene>
    <name evidence="3" type="ORF">SVA_3124</name>
</gene>
<feature type="coiled-coil region" evidence="2">
    <location>
        <begin position="156"/>
        <end position="262"/>
    </location>
</feature>
<evidence type="ECO:0000313" key="3">
    <source>
        <dbReference type="EMBL" id="BAU49672.1"/>
    </source>
</evidence>
<dbReference type="InterPro" id="IPR016772">
    <property type="entry name" value="UCP020408"/>
</dbReference>
<keyword evidence="4" id="KW-1185">Reference proteome</keyword>
<evidence type="ECO:0000256" key="1">
    <source>
        <dbReference type="ARBA" id="ARBA00007189"/>
    </source>
</evidence>
<sequence length="409" mass="44777">MLPISESHRHADAQQQQPRRRLKLWELDHRFHCLVIGTCLTIDELRRLARKAGISVGAAMSHYELHHSFVQLAGNPVFAARAIHKWLDRKFAAAVKRSSACRNVGELGALWDVASAAGDIAGAFWALVTHALAEGALLERIYGEVHMLSHLAGHSNHSARHELAMLKRRVAELEDVQARSAEAARLRIKDLERRAEVLSERAQRLDVLKRELAAAQAELEMLQNGEALARLRAEKEALATQLEQALARVQAAEREARGWAKLASSTATMHPSPGRPTLVEAPAAAEAPEPMTCLRQCGASGADDCPRPDLCGRRVLYVGGRNRQVAHFRALAARHNGELLHHDGGLSESTTRLAAMIQSVDAVVCPIDCVSHEACLHIKHACKRMAKPFFTLRSASLASFLEALNAVAA</sequence>
<dbReference type="AlphaFoldDB" id="A0A1B4VA90"/>
<dbReference type="KEGG" id="sva:SVA_3124"/>
<name>A0A1B4VA90_9GAMM</name>
<dbReference type="Proteomes" id="UP000218899">
    <property type="component" value="Chromosome"/>
</dbReference>
<evidence type="ECO:0000256" key="2">
    <source>
        <dbReference type="SAM" id="Coils"/>
    </source>
</evidence>
<accession>A0A1B4VA90</accession>
<proteinExistence type="inferred from homology"/>
<reference evidence="3 4" key="1">
    <citation type="submission" date="2015-08" db="EMBL/GenBank/DDBJ databases">
        <title>Complete genome sequence of Sulfurifustis variabilis.</title>
        <authorList>
            <person name="Miura A."/>
            <person name="Kojima H."/>
            <person name="Fukui M."/>
        </authorList>
    </citation>
    <scope>NUCLEOTIDE SEQUENCE [LARGE SCALE GENOMIC DNA]</scope>
    <source>
        <strain evidence="4">skN76</strain>
    </source>
</reference>
<evidence type="ECO:0000313" key="4">
    <source>
        <dbReference type="Proteomes" id="UP000218899"/>
    </source>
</evidence>